<evidence type="ECO:0000313" key="4">
    <source>
        <dbReference type="Proteomes" id="UP000199440"/>
    </source>
</evidence>
<dbReference type="RefSeq" id="WP_089894815.1">
    <property type="nucleotide sequence ID" value="NZ_FNGV01000016.1"/>
</dbReference>
<keyword evidence="4" id="KW-1185">Reference proteome</keyword>
<organism evidence="3 4">
    <name type="scientific">Kriegella aquimaris</name>
    <dbReference type="NCBI Taxonomy" id="192904"/>
    <lineage>
        <taxon>Bacteria</taxon>
        <taxon>Pseudomonadati</taxon>
        <taxon>Bacteroidota</taxon>
        <taxon>Flavobacteriia</taxon>
        <taxon>Flavobacteriales</taxon>
        <taxon>Flavobacteriaceae</taxon>
        <taxon>Kriegella</taxon>
    </lineage>
</organism>
<protein>
    <submittedName>
        <fullName evidence="3">Sugar phosphate isomerase/epimerase</fullName>
    </submittedName>
</protein>
<dbReference type="EMBL" id="FNGV01000016">
    <property type="protein sequence ID" value="SDM88499.1"/>
    <property type="molecule type" value="Genomic_DNA"/>
</dbReference>
<feature type="chain" id="PRO_5011759032" evidence="1">
    <location>
        <begin position="35"/>
        <end position="322"/>
    </location>
</feature>
<dbReference type="SUPFAM" id="SSF51658">
    <property type="entry name" value="Xylose isomerase-like"/>
    <property type="match status" value="1"/>
</dbReference>
<dbReference type="OrthoDB" id="127797at2"/>
<dbReference type="InterPro" id="IPR013022">
    <property type="entry name" value="Xyl_isomerase-like_TIM-brl"/>
</dbReference>
<dbReference type="Proteomes" id="UP000199440">
    <property type="component" value="Unassembled WGS sequence"/>
</dbReference>
<keyword evidence="1" id="KW-0732">Signal</keyword>
<dbReference type="InterPro" id="IPR006311">
    <property type="entry name" value="TAT_signal"/>
</dbReference>
<evidence type="ECO:0000256" key="1">
    <source>
        <dbReference type="SAM" id="SignalP"/>
    </source>
</evidence>
<keyword evidence="3" id="KW-0413">Isomerase</keyword>
<dbReference type="STRING" id="192904.SAMN04488514_11679"/>
<dbReference type="Pfam" id="PF01261">
    <property type="entry name" value="AP_endonuc_2"/>
    <property type="match status" value="1"/>
</dbReference>
<feature type="domain" description="Xylose isomerase-like TIM barrel" evidence="2">
    <location>
        <begin position="74"/>
        <end position="318"/>
    </location>
</feature>
<evidence type="ECO:0000313" key="3">
    <source>
        <dbReference type="EMBL" id="SDM88499.1"/>
    </source>
</evidence>
<sequence length="322" mass="36974">MPRKKSEVRSSRRNWLKNAGLLSAASMAPSLVMAGTNEKKKNYIYDNRPIRLIVSTYSYWHFKPEKYPIEKVIENASRIGFDGVEILHRQMENETVPYMNKLKRMAFERGLALPFLSIHQNFVEPDATKRKEHVEHTLKCIKLAVQMGIPAIRMNTGSWKGKRTPDYYQTGIQKPIEGYTDQEAIKWVIDSMEECLKEAEKEGITLCLENHWGLSSNIDYLEEIYKALASSPAMGLNLDTGNYVGEPYPQFERLIGYADIIQAKTYYGGGKYYDLDLDYNRIARIMRAANFTGYVSLEMEGNEDAETAVPKSYAMLRKAFEV</sequence>
<proteinExistence type="predicted"/>
<dbReference type="GO" id="GO:0016853">
    <property type="term" value="F:isomerase activity"/>
    <property type="evidence" value="ECO:0007669"/>
    <property type="project" value="UniProtKB-KW"/>
</dbReference>
<gene>
    <name evidence="3" type="ORF">SAMN04488514_11679</name>
</gene>
<reference evidence="3 4" key="1">
    <citation type="submission" date="2016-10" db="EMBL/GenBank/DDBJ databases">
        <authorList>
            <person name="de Groot N.N."/>
        </authorList>
    </citation>
    <scope>NUCLEOTIDE SEQUENCE [LARGE SCALE GENOMIC DNA]</scope>
    <source>
        <strain evidence="3 4">DSM 19886</strain>
    </source>
</reference>
<dbReference type="PROSITE" id="PS51318">
    <property type="entry name" value="TAT"/>
    <property type="match status" value="1"/>
</dbReference>
<accession>A0A1G9WVR0</accession>
<dbReference type="Gene3D" id="3.20.20.150">
    <property type="entry name" value="Divalent-metal-dependent TIM barrel enzymes"/>
    <property type="match status" value="1"/>
</dbReference>
<dbReference type="InterPro" id="IPR036237">
    <property type="entry name" value="Xyl_isomerase-like_sf"/>
</dbReference>
<feature type="signal peptide" evidence="1">
    <location>
        <begin position="1"/>
        <end position="34"/>
    </location>
</feature>
<dbReference type="PANTHER" id="PTHR12110:SF53">
    <property type="entry name" value="BLR5974 PROTEIN"/>
    <property type="match status" value="1"/>
</dbReference>
<name>A0A1G9WVR0_9FLAO</name>
<dbReference type="PANTHER" id="PTHR12110">
    <property type="entry name" value="HYDROXYPYRUVATE ISOMERASE"/>
    <property type="match status" value="1"/>
</dbReference>
<evidence type="ECO:0000259" key="2">
    <source>
        <dbReference type="Pfam" id="PF01261"/>
    </source>
</evidence>
<dbReference type="AlphaFoldDB" id="A0A1G9WVR0"/>
<dbReference type="InterPro" id="IPR050312">
    <property type="entry name" value="IolE/XylAMocC-like"/>
</dbReference>